<dbReference type="InterPro" id="IPR003439">
    <property type="entry name" value="ABC_transporter-like_ATP-bd"/>
</dbReference>
<organism evidence="11 12">
    <name type="scientific">Candidatus Viadribacter manganicus</name>
    <dbReference type="NCBI Taxonomy" id="1759059"/>
    <lineage>
        <taxon>Bacteria</taxon>
        <taxon>Pseudomonadati</taxon>
        <taxon>Pseudomonadota</taxon>
        <taxon>Alphaproteobacteria</taxon>
        <taxon>Hyphomonadales</taxon>
        <taxon>Hyphomonadaceae</taxon>
        <taxon>Candidatus Viadribacter</taxon>
    </lineage>
</organism>
<dbReference type="InterPro" id="IPR039421">
    <property type="entry name" value="Type_1_exporter"/>
</dbReference>
<accession>A0A1B1AMD6</accession>
<dbReference type="FunFam" id="3.40.50.300:FF:000287">
    <property type="entry name" value="Multidrug ABC transporter ATP-binding protein"/>
    <property type="match status" value="1"/>
</dbReference>
<keyword evidence="4" id="KW-0547">Nucleotide-binding</keyword>
<dbReference type="InterPro" id="IPR017871">
    <property type="entry name" value="ABC_transporter-like_CS"/>
</dbReference>
<dbReference type="EMBL" id="CP013244">
    <property type="protein sequence ID" value="ANP47732.1"/>
    <property type="molecule type" value="Genomic_DNA"/>
</dbReference>
<evidence type="ECO:0000256" key="4">
    <source>
        <dbReference type="ARBA" id="ARBA00022741"/>
    </source>
</evidence>
<feature type="domain" description="ABC transporter" evidence="9">
    <location>
        <begin position="366"/>
        <end position="600"/>
    </location>
</feature>
<evidence type="ECO:0000256" key="8">
    <source>
        <dbReference type="SAM" id="Phobius"/>
    </source>
</evidence>
<proteinExistence type="predicted"/>
<dbReference type="GO" id="GO:0005886">
    <property type="term" value="C:plasma membrane"/>
    <property type="evidence" value="ECO:0007669"/>
    <property type="project" value="UniProtKB-SubCell"/>
</dbReference>
<feature type="transmembrane region" description="Helical" evidence="8">
    <location>
        <begin position="158"/>
        <end position="181"/>
    </location>
</feature>
<dbReference type="PANTHER" id="PTHR24221:SF654">
    <property type="entry name" value="ATP-BINDING CASSETTE SUB-FAMILY B MEMBER 6"/>
    <property type="match status" value="1"/>
</dbReference>
<dbReference type="SMART" id="SM00382">
    <property type="entry name" value="AAA"/>
    <property type="match status" value="1"/>
</dbReference>
<dbReference type="Gene3D" id="3.40.50.300">
    <property type="entry name" value="P-loop containing nucleotide triphosphate hydrolases"/>
    <property type="match status" value="1"/>
</dbReference>
<evidence type="ECO:0000256" key="2">
    <source>
        <dbReference type="ARBA" id="ARBA00022448"/>
    </source>
</evidence>
<dbReference type="KEGG" id="cbot:ATE48_18415"/>
<evidence type="ECO:0000259" key="9">
    <source>
        <dbReference type="PROSITE" id="PS50893"/>
    </source>
</evidence>
<dbReference type="Gene3D" id="1.20.1560.10">
    <property type="entry name" value="ABC transporter type 1, transmembrane domain"/>
    <property type="match status" value="1"/>
</dbReference>
<dbReference type="SUPFAM" id="SSF52540">
    <property type="entry name" value="P-loop containing nucleoside triphosphate hydrolases"/>
    <property type="match status" value="1"/>
</dbReference>
<dbReference type="SUPFAM" id="SSF90123">
    <property type="entry name" value="ABC transporter transmembrane region"/>
    <property type="match status" value="1"/>
</dbReference>
<dbReference type="CDD" id="cd18582">
    <property type="entry name" value="ABC_6TM_ATM1_ABCB7"/>
    <property type="match status" value="1"/>
</dbReference>
<name>A0A1B1AMD6_9PROT</name>
<keyword evidence="5" id="KW-0067">ATP-binding</keyword>
<dbReference type="Proteomes" id="UP000092498">
    <property type="component" value="Chromosome"/>
</dbReference>
<feature type="transmembrane region" description="Helical" evidence="8">
    <location>
        <begin position="78"/>
        <end position="98"/>
    </location>
</feature>
<evidence type="ECO:0000256" key="1">
    <source>
        <dbReference type="ARBA" id="ARBA00004651"/>
    </source>
</evidence>
<dbReference type="PROSITE" id="PS00211">
    <property type="entry name" value="ABC_TRANSPORTER_1"/>
    <property type="match status" value="1"/>
</dbReference>
<keyword evidence="7 8" id="KW-0472">Membrane</keyword>
<dbReference type="GO" id="GO:0140359">
    <property type="term" value="F:ABC-type transporter activity"/>
    <property type="evidence" value="ECO:0007669"/>
    <property type="project" value="InterPro"/>
</dbReference>
<evidence type="ECO:0000313" key="12">
    <source>
        <dbReference type="Proteomes" id="UP000092498"/>
    </source>
</evidence>
<evidence type="ECO:0000256" key="6">
    <source>
        <dbReference type="ARBA" id="ARBA00022989"/>
    </source>
</evidence>
<dbReference type="GO" id="GO:0016887">
    <property type="term" value="F:ATP hydrolysis activity"/>
    <property type="evidence" value="ECO:0007669"/>
    <property type="project" value="InterPro"/>
</dbReference>
<dbReference type="STRING" id="1759059.ATE48_18415"/>
<keyword evidence="3 8" id="KW-0812">Transmembrane</keyword>
<feature type="domain" description="ABC transmembrane type-1" evidence="10">
    <location>
        <begin position="46"/>
        <end position="332"/>
    </location>
</feature>
<protein>
    <submittedName>
        <fullName evidence="11">Metal ABC transporter permease</fullName>
    </submittedName>
</protein>
<dbReference type="PANTHER" id="PTHR24221">
    <property type="entry name" value="ATP-BINDING CASSETTE SUB-FAMILY B"/>
    <property type="match status" value="1"/>
</dbReference>
<dbReference type="PROSITE" id="PS50893">
    <property type="entry name" value="ABC_TRANSPORTER_2"/>
    <property type="match status" value="1"/>
</dbReference>
<dbReference type="InParanoid" id="A0A1B1AMD6"/>
<dbReference type="Pfam" id="PF00664">
    <property type="entry name" value="ABC_membrane"/>
    <property type="match status" value="1"/>
</dbReference>
<feature type="transmembrane region" description="Helical" evidence="8">
    <location>
        <begin position="45"/>
        <end position="66"/>
    </location>
</feature>
<evidence type="ECO:0000256" key="3">
    <source>
        <dbReference type="ARBA" id="ARBA00022692"/>
    </source>
</evidence>
<comment type="subcellular location">
    <subcellularLocation>
        <location evidence="1">Cell membrane</location>
        <topology evidence="1">Multi-pass membrane protein</topology>
    </subcellularLocation>
</comment>
<evidence type="ECO:0000256" key="5">
    <source>
        <dbReference type="ARBA" id="ARBA00022840"/>
    </source>
</evidence>
<feature type="transmembrane region" description="Helical" evidence="8">
    <location>
        <begin position="275"/>
        <end position="296"/>
    </location>
</feature>
<dbReference type="PROSITE" id="PS50929">
    <property type="entry name" value="ABC_TM1F"/>
    <property type="match status" value="1"/>
</dbReference>
<keyword evidence="2" id="KW-0813">Transport</keyword>
<dbReference type="InterPro" id="IPR036640">
    <property type="entry name" value="ABC1_TM_sf"/>
</dbReference>
<feature type="transmembrane region" description="Helical" evidence="8">
    <location>
        <begin position="187"/>
        <end position="208"/>
    </location>
</feature>
<dbReference type="RefSeq" id="WP_066774149.1">
    <property type="nucleotide sequence ID" value="NZ_CP013244.1"/>
</dbReference>
<dbReference type="GO" id="GO:0005524">
    <property type="term" value="F:ATP binding"/>
    <property type="evidence" value="ECO:0007669"/>
    <property type="project" value="UniProtKB-KW"/>
</dbReference>
<reference evidence="11 12" key="1">
    <citation type="submission" date="2015-11" db="EMBL/GenBank/DDBJ databases">
        <title>Whole-Genome Sequence of Candidatus Oderbacter manganicum from the National Park Lower Oder Valley, Germany.</title>
        <authorList>
            <person name="Braun B."/>
            <person name="Liere K."/>
            <person name="Szewzyk U."/>
        </authorList>
    </citation>
    <scope>NUCLEOTIDE SEQUENCE [LARGE SCALE GENOMIC DNA]</scope>
    <source>
        <strain evidence="11 12">OTSz_A_272</strain>
    </source>
</reference>
<evidence type="ECO:0000256" key="7">
    <source>
        <dbReference type="ARBA" id="ARBA00023136"/>
    </source>
</evidence>
<feature type="transmembrane region" description="Helical" evidence="8">
    <location>
        <begin position="308"/>
        <end position="327"/>
    </location>
</feature>
<dbReference type="InterPro" id="IPR011527">
    <property type="entry name" value="ABC1_TM_dom"/>
</dbReference>
<dbReference type="OrthoDB" id="5288404at2"/>
<keyword evidence="12" id="KW-1185">Reference proteome</keyword>
<evidence type="ECO:0000313" key="11">
    <source>
        <dbReference type="EMBL" id="ANP47732.1"/>
    </source>
</evidence>
<gene>
    <name evidence="11" type="ORF">ATE48_18415</name>
</gene>
<dbReference type="InterPro" id="IPR027417">
    <property type="entry name" value="P-loop_NTPase"/>
</dbReference>
<evidence type="ECO:0000259" key="10">
    <source>
        <dbReference type="PROSITE" id="PS50929"/>
    </source>
</evidence>
<sequence>MARGEGRTVSKAEPAADVAPPLTRTISQLLTLIGGLHERGVRLRLAVAFALTLVSKVLAVVSPLVLADGINALAGGDASGALSTFLGLAGFWAALRFASTAGPQVRDAIFQPVSEEAQRRAGARVFTHVHNLSVRFHQSKRTGAVYRTIERGIRAIDFLLRFLAFNIAPTVIELLLAAGVLGFKYGWMFSVIAAGTVIIYAWATFGVTEWRLKHRREMNEADTEAAGRAVDSLLNFETVKSFAAEQRESERYDRALSSYANAAVKAYTSLVMLNIVQGVIMTLGLLAMVVGAGWLVARGSMGPGDITAVILIMTNLYAPLNILGFAYREIKQTSIDMEKMFMLLDEAPDVADAPGASVLTARGGSVEFDNVSFAHEGRDVGLEMVSFTAPAGKTTAIVGPSGAGKSTVLKLLYRFYDPNDGAVRIDGQNLKDVTQRSLRGALGLVPQDVVLFNDTIRYNIAYGKPEATQAELDEAARSAQLLEFIEALPNGWDTRVGERGLKLSGGEKQRVGIARVVLKDPAILILDEATSSLDSATEHEVQAALEAASRGRTTLVVAHRLSTIADADQIVVLDAGRIVERGTHSALIAKDGLYASLWRRQAEEPETVAAE</sequence>
<keyword evidence="6 8" id="KW-1133">Transmembrane helix</keyword>
<dbReference type="AlphaFoldDB" id="A0A1B1AMD6"/>
<dbReference type="InterPro" id="IPR003593">
    <property type="entry name" value="AAA+_ATPase"/>
</dbReference>
<dbReference type="Pfam" id="PF00005">
    <property type="entry name" value="ABC_tran"/>
    <property type="match status" value="1"/>
</dbReference>